<dbReference type="Proteomes" id="UP000193136">
    <property type="component" value="Unassembled WGS sequence"/>
</dbReference>
<dbReference type="Gene3D" id="3.30.1330.60">
    <property type="entry name" value="OmpA-like domain"/>
    <property type="match status" value="1"/>
</dbReference>
<dbReference type="STRING" id="1969733.B5V00_13185"/>
<dbReference type="SUPFAM" id="SSF103088">
    <property type="entry name" value="OmpA-like"/>
    <property type="match status" value="1"/>
</dbReference>
<dbReference type="InterPro" id="IPR050330">
    <property type="entry name" value="Bact_OuterMem_StrucFunc"/>
</dbReference>
<evidence type="ECO:0000313" key="4">
    <source>
        <dbReference type="EMBL" id="ORJ57565.1"/>
    </source>
</evidence>
<dbReference type="GO" id="GO:0016020">
    <property type="term" value="C:membrane"/>
    <property type="evidence" value="ECO:0007669"/>
    <property type="project" value="UniProtKB-UniRule"/>
</dbReference>
<dbReference type="PROSITE" id="PS51123">
    <property type="entry name" value="OMPA_2"/>
    <property type="match status" value="1"/>
</dbReference>
<proteinExistence type="predicted"/>
<dbReference type="InterPro" id="IPR006665">
    <property type="entry name" value="OmpA-like"/>
</dbReference>
<evidence type="ECO:0000256" key="1">
    <source>
        <dbReference type="PROSITE-ProRule" id="PRU00473"/>
    </source>
</evidence>
<dbReference type="EMBL" id="NAAD01000018">
    <property type="protein sequence ID" value="ORJ57565.1"/>
    <property type="molecule type" value="Genomic_DNA"/>
</dbReference>
<keyword evidence="1" id="KW-0472">Membrane</keyword>
<name>A0A1X0XXG9_9BACT</name>
<dbReference type="AlphaFoldDB" id="A0A1X0XXG9"/>
<protein>
    <recommendedName>
        <fullName evidence="3">OmpA-like domain-containing protein</fullName>
    </recommendedName>
</protein>
<evidence type="ECO:0000256" key="2">
    <source>
        <dbReference type="SAM" id="Coils"/>
    </source>
</evidence>
<evidence type="ECO:0000313" key="5">
    <source>
        <dbReference type="Proteomes" id="UP000193136"/>
    </source>
</evidence>
<sequence>MRITSPFFFFGLCLCLLTTGCVSKSTYEQKAAEANRLQASRDELQSSLSKLQEDYRQLSSEKEGLTDKLTDTGERLKACNDDLERAQNDIRRLEDVLTTRSAEAGAAMTEMRQKIDALEAAKHDLENQVERERIAREARLAQLKNTYDQLVGKLENEIQRGEVTISELQGRLTVNMVERILFDSGKAEIKPEGLDVLRRVGNILNAAQDKVVQVEGHTDNVPISARLRDKFPSNWELSTARAANVVHFLQDQVGIPGERLAVTGYGPYRPIADNDTPEGREQNRRIQIVLVPAQARVVEPTN</sequence>
<feature type="domain" description="OmpA-like" evidence="3">
    <location>
        <begin position="169"/>
        <end position="294"/>
    </location>
</feature>
<comment type="caution">
    <text evidence="4">The sequence shown here is derived from an EMBL/GenBank/DDBJ whole genome shotgun (WGS) entry which is preliminary data.</text>
</comment>
<dbReference type="PANTHER" id="PTHR30329:SF21">
    <property type="entry name" value="LIPOPROTEIN YIAD-RELATED"/>
    <property type="match status" value="1"/>
</dbReference>
<evidence type="ECO:0000259" key="3">
    <source>
        <dbReference type="PROSITE" id="PS51123"/>
    </source>
</evidence>
<feature type="coiled-coil region" evidence="2">
    <location>
        <begin position="27"/>
        <end position="171"/>
    </location>
</feature>
<dbReference type="PROSITE" id="PS51257">
    <property type="entry name" value="PROKAR_LIPOPROTEIN"/>
    <property type="match status" value="1"/>
</dbReference>
<reference evidence="4 5" key="1">
    <citation type="submission" date="2017-03" db="EMBL/GenBank/DDBJ databases">
        <title>Genome sequence of Geothermobacter sp. EPR-M, Deep-Sea Iron Reducer.</title>
        <authorList>
            <person name="Tully B."/>
            <person name="Savalia P."/>
            <person name="Abuyen K."/>
            <person name="Baughan C."/>
            <person name="Romero E."/>
            <person name="Ronkowski C."/>
            <person name="Torres B."/>
            <person name="Tremblay J."/>
            <person name="Trujillo A."/>
            <person name="Tyler M."/>
            <person name="Perez-Rodriguez I."/>
            <person name="Amend J."/>
        </authorList>
    </citation>
    <scope>NUCLEOTIDE SEQUENCE [LARGE SCALE GENOMIC DNA]</scope>
    <source>
        <strain evidence="4 5">EPR-M</strain>
    </source>
</reference>
<dbReference type="CDD" id="cd07185">
    <property type="entry name" value="OmpA_C-like"/>
    <property type="match status" value="1"/>
</dbReference>
<accession>A0A1X0XXG9</accession>
<organism evidence="4 5">
    <name type="scientific">Geothermobacter hydrogeniphilus</name>
    <dbReference type="NCBI Taxonomy" id="1969733"/>
    <lineage>
        <taxon>Bacteria</taxon>
        <taxon>Pseudomonadati</taxon>
        <taxon>Thermodesulfobacteriota</taxon>
        <taxon>Desulfuromonadia</taxon>
        <taxon>Desulfuromonadales</taxon>
        <taxon>Geothermobacteraceae</taxon>
        <taxon>Geothermobacter</taxon>
    </lineage>
</organism>
<dbReference type="OrthoDB" id="9783110at2"/>
<keyword evidence="2" id="KW-0175">Coiled coil</keyword>
<dbReference type="RefSeq" id="WP_085011281.1">
    <property type="nucleotide sequence ID" value="NZ_NAAD01000018.1"/>
</dbReference>
<keyword evidence="5" id="KW-1185">Reference proteome</keyword>
<dbReference type="InterPro" id="IPR036737">
    <property type="entry name" value="OmpA-like_sf"/>
</dbReference>
<dbReference type="Pfam" id="PF00691">
    <property type="entry name" value="OmpA"/>
    <property type="match status" value="1"/>
</dbReference>
<gene>
    <name evidence="4" type="ORF">B5V00_13185</name>
</gene>
<dbReference type="PANTHER" id="PTHR30329">
    <property type="entry name" value="STATOR ELEMENT OF FLAGELLAR MOTOR COMPLEX"/>
    <property type="match status" value="1"/>
</dbReference>